<evidence type="ECO:0000313" key="9">
    <source>
        <dbReference type="EMBL" id="KAL3873459.1"/>
    </source>
</evidence>
<evidence type="ECO:0000256" key="3">
    <source>
        <dbReference type="ARBA" id="ARBA00022824"/>
    </source>
</evidence>
<evidence type="ECO:0000256" key="4">
    <source>
        <dbReference type="ARBA" id="ARBA00022989"/>
    </source>
</evidence>
<feature type="compositionally biased region" description="Polar residues" evidence="7">
    <location>
        <begin position="416"/>
        <end position="425"/>
    </location>
</feature>
<protein>
    <recommendedName>
        <fullName evidence="6">Reticulon-like protein</fullName>
    </recommendedName>
</protein>
<comment type="caution">
    <text evidence="9">The sequence shown here is derived from an EMBL/GenBank/DDBJ whole genome shotgun (WGS) entry which is preliminary data.</text>
</comment>
<evidence type="ECO:0000256" key="1">
    <source>
        <dbReference type="ARBA" id="ARBA00004477"/>
    </source>
</evidence>
<evidence type="ECO:0000256" key="2">
    <source>
        <dbReference type="ARBA" id="ARBA00022692"/>
    </source>
</evidence>
<keyword evidence="4 6" id="KW-1133">Transmembrane helix</keyword>
<feature type="transmembrane region" description="Helical" evidence="6">
    <location>
        <begin position="667"/>
        <end position="694"/>
    </location>
</feature>
<keyword evidence="3 6" id="KW-0256">Endoplasmic reticulum</keyword>
<feature type="transmembrane region" description="Helical" evidence="6">
    <location>
        <begin position="567"/>
        <end position="600"/>
    </location>
</feature>
<feature type="compositionally biased region" description="Basic and acidic residues" evidence="7">
    <location>
        <begin position="120"/>
        <end position="133"/>
    </location>
</feature>
<dbReference type="Proteomes" id="UP001634394">
    <property type="component" value="Unassembled WGS sequence"/>
</dbReference>
<dbReference type="Gene3D" id="1.20.5.2480">
    <property type="match status" value="1"/>
</dbReference>
<feature type="compositionally biased region" description="Acidic residues" evidence="7">
    <location>
        <begin position="257"/>
        <end position="269"/>
    </location>
</feature>
<dbReference type="GO" id="GO:0005789">
    <property type="term" value="C:endoplasmic reticulum membrane"/>
    <property type="evidence" value="ECO:0007669"/>
    <property type="project" value="UniProtKB-SubCell"/>
</dbReference>
<evidence type="ECO:0000256" key="7">
    <source>
        <dbReference type="SAM" id="MobiDB-lite"/>
    </source>
</evidence>
<evidence type="ECO:0000259" key="8">
    <source>
        <dbReference type="PROSITE" id="PS50845"/>
    </source>
</evidence>
<dbReference type="PROSITE" id="PS50845">
    <property type="entry name" value="RETICULON"/>
    <property type="match status" value="1"/>
</dbReference>
<feature type="region of interest" description="Disordered" evidence="7">
    <location>
        <begin position="195"/>
        <end position="425"/>
    </location>
</feature>
<evidence type="ECO:0000313" key="10">
    <source>
        <dbReference type="Proteomes" id="UP001634394"/>
    </source>
</evidence>
<dbReference type="PANTHER" id="PTHR45799:SF2">
    <property type="entry name" value="RETICULON-LIKE PROTEIN"/>
    <property type="match status" value="1"/>
</dbReference>
<feature type="compositionally biased region" description="Basic and acidic residues" evidence="7">
    <location>
        <begin position="1"/>
        <end position="18"/>
    </location>
</feature>
<organism evidence="9 10">
    <name type="scientific">Sinanodonta woodiana</name>
    <name type="common">Chinese pond mussel</name>
    <name type="synonym">Anodonta woodiana</name>
    <dbReference type="NCBI Taxonomy" id="1069815"/>
    <lineage>
        <taxon>Eukaryota</taxon>
        <taxon>Metazoa</taxon>
        <taxon>Spiralia</taxon>
        <taxon>Lophotrochozoa</taxon>
        <taxon>Mollusca</taxon>
        <taxon>Bivalvia</taxon>
        <taxon>Autobranchia</taxon>
        <taxon>Heteroconchia</taxon>
        <taxon>Palaeoheterodonta</taxon>
        <taxon>Unionida</taxon>
        <taxon>Unionoidea</taxon>
        <taxon>Unionidae</taxon>
        <taxon>Unioninae</taxon>
        <taxon>Sinanodonta</taxon>
    </lineage>
</organism>
<evidence type="ECO:0000256" key="5">
    <source>
        <dbReference type="ARBA" id="ARBA00023136"/>
    </source>
</evidence>
<gene>
    <name evidence="9" type="ORF">ACJMK2_036573</name>
</gene>
<feature type="domain" description="Reticulon" evidence="8">
    <location>
        <begin position="548"/>
        <end position="737"/>
    </location>
</feature>
<dbReference type="Pfam" id="PF02453">
    <property type="entry name" value="Reticulon"/>
    <property type="match status" value="1"/>
</dbReference>
<proteinExistence type="predicted"/>
<sequence>MAYKPDYPHDESFEKVLPDEQDEGVSTSGIGFLEEEDEFPEEGTTNFSDDYSNSLNTFGQDDNFTTQHSDTTPIGDSEPIFSGSSHAYPSAPPIPQTRVTESTPPPTELFEQVSYSAKSQQDKGFSERRDEKAPAVPASWMKNVDPREEVEDKEVILPYEHREEAEEKVNLETTSVAKEILNEAAEVAMLVSDAQSVEFSDKPGVSQAYRKDSLEEEKDEIAVQEEESDMFGEGPETDIRVSPKLVSSGISNTEIVAEAESDDSTQDAAEDSKSDSSQEEVKAVDDKEFKDSSSEDLETSEISEQENDRSPAVNIDVSFKKQTGIEADLEYEEGSESPLGSTSDHNQEKDEGNISEELNVSGGAENEAVFPSETGWQNEKEFVDENISPENQKYTDESPEASDGSSDEGIEPGQIDDTSMNTELSSGFASQNRDIVIPVFYSQQVFTANTAQMFAAECGSDKNLVDIAEDDAVSERLDSGHKDPSEFVQELASASVIHDDDSFELKGQQQAPEYTNDEVLDSSLEEPIVSSTSGEAPAVAKEVHFTQVRDLIYWKDVKKTGVVFGSMMFIFLSLVFFSLLSVLAYLALAILTVTFTFRLYKSVMQAVQKSNEGHPFRKYLEMDLNLKEAVVEKAAENIAKNLNCVLGELRRLFLVEDIVDSLKFGMLLYLLTYIGCCFNGMTLVIMAVVAVFTIPKVYDTYKVQIDSYINLIRCQFNKILTQIQSKLPFLKKKEKSQ</sequence>
<keyword evidence="5 6" id="KW-0472">Membrane</keyword>
<name>A0ABD3WHN0_SINWO</name>
<comment type="subcellular location">
    <subcellularLocation>
        <location evidence="1 6">Endoplasmic reticulum membrane</location>
        <topology evidence="1 6">Multi-pass membrane protein</topology>
    </subcellularLocation>
</comment>
<feature type="compositionally biased region" description="Acidic residues" evidence="7">
    <location>
        <begin position="397"/>
        <end position="410"/>
    </location>
</feature>
<feature type="compositionally biased region" description="Basic and acidic residues" evidence="7">
    <location>
        <begin position="270"/>
        <end position="293"/>
    </location>
</feature>
<feature type="compositionally biased region" description="Acidic residues" evidence="7">
    <location>
        <begin position="214"/>
        <end position="230"/>
    </location>
</feature>
<keyword evidence="10" id="KW-1185">Reference proteome</keyword>
<keyword evidence="2 6" id="KW-0812">Transmembrane</keyword>
<feature type="compositionally biased region" description="Acidic residues" evidence="7">
    <location>
        <begin position="294"/>
        <end position="305"/>
    </location>
</feature>
<dbReference type="PANTHER" id="PTHR45799">
    <property type="entry name" value="RETICULON-LIKE PROTEIN"/>
    <property type="match status" value="1"/>
</dbReference>
<dbReference type="InterPro" id="IPR046964">
    <property type="entry name" value="RTN1-4"/>
</dbReference>
<dbReference type="InterPro" id="IPR003388">
    <property type="entry name" value="Reticulon"/>
</dbReference>
<dbReference type="AlphaFoldDB" id="A0ABD3WHN0"/>
<dbReference type="EMBL" id="JBJQND010000006">
    <property type="protein sequence ID" value="KAL3873459.1"/>
    <property type="molecule type" value="Genomic_DNA"/>
</dbReference>
<reference evidence="9 10" key="1">
    <citation type="submission" date="2024-11" db="EMBL/GenBank/DDBJ databases">
        <title>Chromosome-level genome assembly of the freshwater bivalve Anodonta woodiana.</title>
        <authorList>
            <person name="Chen X."/>
        </authorList>
    </citation>
    <scope>NUCLEOTIDE SEQUENCE [LARGE SCALE GENOMIC DNA]</scope>
    <source>
        <strain evidence="9">MN2024</strain>
        <tissue evidence="9">Gills</tissue>
    </source>
</reference>
<feature type="region of interest" description="Disordered" evidence="7">
    <location>
        <begin position="1"/>
        <end position="145"/>
    </location>
</feature>
<accession>A0ABD3WHN0</accession>
<evidence type="ECO:0000256" key="6">
    <source>
        <dbReference type="RuleBase" id="RU363132"/>
    </source>
</evidence>
<feature type="compositionally biased region" description="Polar residues" evidence="7">
    <location>
        <begin position="43"/>
        <end position="74"/>
    </location>
</feature>